<keyword evidence="4" id="KW-0808">Transferase</keyword>
<dbReference type="Gene3D" id="3.30.470.10">
    <property type="match status" value="1"/>
</dbReference>
<organism evidence="4 5">
    <name type="scientific">Parasulfuritortus cantonensis</name>
    <dbReference type="NCBI Taxonomy" id="2528202"/>
    <lineage>
        <taxon>Bacteria</taxon>
        <taxon>Pseudomonadati</taxon>
        <taxon>Pseudomonadota</taxon>
        <taxon>Betaproteobacteria</taxon>
        <taxon>Nitrosomonadales</taxon>
        <taxon>Thiobacillaceae</taxon>
        <taxon>Parasulfuritortus</taxon>
    </lineage>
</organism>
<dbReference type="InterPro" id="IPR050571">
    <property type="entry name" value="Class-IV_PLP-Dep_Aminotrnsfr"/>
</dbReference>
<comment type="similarity">
    <text evidence="2">Belongs to the class-IV pyridoxal-phosphate-dependent aminotransferase family.</text>
</comment>
<gene>
    <name evidence="4" type="ORF">EZJ19_11080</name>
</gene>
<dbReference type="GO" id="GO:0008483">
    <property type="term" value="F:transaminase activity"/>
    <property type="evidence" value="ECO:0007669"/>
    <property type="project" value="UniProtKB-KW"/>
</dbReference>
<dbReference type="PANTHER" id="PTHR42743">
    <property type="entry name" value="AMINO-ACID AMINOTRANSFERASE"/>
    <property type="match status" value="1"/>
</dbReference>
<keyword evidence="4" id="KW-0032">Aminotransferase</keyword>
<dbReference type="Gene3D" id="3.20.10.10">
    <property type="entry name" value="D-amino Acid Aminotransferase, subunit A, domain 2"/>
    <property type="match status" value="1"/>
</dbReference>
<dbReference type="InterPro" id="IPR001544">
    <property type="entry name" value="Aminotrans_IV"/>
</dbReference>
<dbReference type="CDD" id="cd01558">
    <property type="entry name" value="D-AAT_like"/>
    <property type="match status" value="1"/>
</dbReference>
<dbReference type="Pfam" id="PF01063">
    <property type="entry name" value="Aminotran_4"/>
    <property type="match status" value="1"/>
</dbReference>
<evidence type="ECO:0000256" key="1">
    <source>
        <dbReference type="ARBA" id="ARBA00001933"/>
    </source>
</evidence>
<keyword evidence="5" id="KW-1185">Reference proteome</keyword>
<dbReference type="EMBL" id="SJZB01000042">
    <property type="protein sequence ID" value="TCJ12776.1"/>
    <property type="molecule type" value="Genomic_DNA"/>
</dbReference>
<proteinExistence type="inferred from homology"/>
<evidence type="ECO:0000313" key="4">
    <source>
        <dbReference type="EMBL" id="TCJ12776.1"/>
    </source>
</evidence>
<dbReference type="GO" id="GO:0046394">
    <property type="term" value="P:carboxylic acid biosynthetic process"/>
    <property type="evidence" value="ECO:0007669"/>
    <property type="project" value="UniProtKB-ARBA"/>
</dbReference>
<keyword evidence="3" id="KW-0663">Pyridoxal phosphate</keyword>
<protein>
    <submittedName>
        <fullName evidence="4">D-amino acid aminotransferase</fullName>
    </submittedName>
</protein>
<reference evidence="4 5" key="1">
    <citation type="submission" date="2019-03" db="EMBL/GenBank/DDBJ databases">
        <title>Genome sequence of Thiobacillaceae bacterium LSR1, a sulfur-oxidizing bacterium isolated from freshwater sediment.</title>
        <authorList>
            <person name="Li S."/>
        </authorList>
    </citation>
    <scope>NUCLEOTIDE SEQUENCE [LARGE SCALE GENOMIC DNA]</scope>
    <source>
        <strain evidence="4 5">LSR1</strain>
    </source>
</reference>
<evidence type="ECO:0000256" key="3">
    <source>
        <dbReference type="ARBA" id="ARBA00022898"/>
    </source>
</evidence>
<dbReference type="AlphaFoldDB" id="A0A4V2NVA8"/>
<dbReference type="RefSeq" id="WP_131447551.1">
    <property type="nucleotide sequence ID" value="NZ_SJZB01000042.1"/>
</dbReference>
<dbReference type="InterPro" id="IPR036038">
    <property type="entry name" value="Aminotransferase-like"/>
</dbReference>
<dbReference type="SUPFAM" id="SSF56752">
    <property type="entry name" value="D-aminoacid aminotransferase-like PLP-dependent enzymes"/>
    <property type="match status" value="1"/>
</dbReference>
<comment type="cofactor">
    <cofactor evidence="1">
        <name>pyridoxal 5'-phosphate</name>
        <dbReference type="ChEBI" id="CHEBI:597326"/>
    </cofactor>
</comment>
<accession>A0A4V2NVA8</accession>
<dbReference type="OrthoDB" id="9805628at2"/>
<sequence length="290" mass="31874">MSDLVYLNGDYLPLAEAKIPVLDRGFIFGDGVYEVIPVYDRRPFRMADHLDRLRRSLAGIRLADPYGDAEWQALFAPLIEAADWPDQGIYIQVTRGPAPRDHAFPKDVRPTVFIMAMQLSAPPPEVVEHGVAAITAEDNRWLRCDLKAVSLLANVLLRQLSVDRGCAETVLIRSGHLTEGSASSIFVVRDGVIMAPPHDNLVLPGITYDVVVELAGQAGLPVALRPVTEAELRGADEIWLTSSTKEITAVTRLDGQPVGDGRPGPLFRRLHAAYQVYKHQVMRGRAGDTP</sequence>
<dbReference type="GO" id="GO:0008652">
    <property type="term" value="P:amino acid biosynthetic process"/>
    <property type="evidence" value="ECO:0007669"/>
    <property type="project" value="UniProtKB-ARBA"/>
</dbReference>
<dbReference type="InterPro" id="IPR043132">
    <property type="entry name" value="BCAT-like_C"/>
</dbReference>
<name>A0A4V2NVA8_9PROT</name>
<evidence type="ECO:0000256" key="2">
    <source>
        <dbReference type="ARBA" id="ARBA00009320"/>
    </source>
</evidence>
<dbReference type="GO" id="GO:0005829">
    <property type="term" value="C:cytosol"/>
    <property type="evidence" value="ECO:0007669"/>
    <property type="project" value="TreeGrafter"/>
</dbReference>
<comment type="caution">
    <text evidence="4">The sequence shown here is derived from an EMBL/GenBank/DDBJ whole genome shotgun (WGS) entry which is preliminary data.</text>
</comment>
<dbReference type="PANTHER" id="PTHR42743:SF10">
    <property type="entry name" value="D-ALANINE AMINOTRANSFERASE"/>
    <property type="match status" value="1"/>
</dbReference>
<evidence type="ECO:0000313" key="5">
    <source>
        <dbReference type="Proteomes" id="UP000295443"/>
    </source>
</evidence>
<dbReference type="InterPro" id="IPR043131">
    <property type="entry name" value="BCAT-like_N"/>
</dbReference>
<dbReference type="FunFam" id="3.20.10.10:FF:000002">
    <property type="entry name" value="D-alanine aminotransferase"/>
    <property type="match status" value="1"/>
</dbReference>
<dbReference type="Proteomes" id="UP000295443">
    <property type="component" value="Unassembled WGS sequence"/>
</dbReference>